<keyword evidence="2" id="KW-1185">Reference proteome</keyword>
<dbReference type="HOGENOM" id="CLU_2449565_0_0_0"/>
<name>D5EMD8_CORAD</name>
<gene>
    <name evidence="1" type="ordered locus">Caka_0319</name>
</gene>
<dbReference type="Proteomes" id="UP000000925">
    <property type="component" value="Chromosome"/>
</dbReference>
<protein>
    <submittedName>
        <fullName evidence="1">Uncharacterized protein</fullName>
    </submittedName>
</protein>
<evidence type="ECO:0000313" key="1">
    <source>
        <dbReference type="EMBL" id="ADE53344.1"/>
    </source>
</evidence>
<dbReference type="STRING" id="583355.Caka_0319"/>
<dbReference type="KEGG" id="caa:Caka_0319"/>
<organism evidence="1 2">
    <name type="scientific">Coraliomargarita akajimensis (strain DSM 45221 / IAM 15411 / JCM 23193 / KCTC 12865 / 04OKA010-24)</name>
    <dbReference type="NCBI Taxonomy" id="583355"/>
    <lineage>
        <taxon>Bacteria</taxon>
        <taxon>Pseudomonadati</taxon>
        <taxon>Verrucomicrobiota</taxon>
        <taxon>Opitutia</taxon>
        <taxon>Puniceicoccales</taxon>
        <taxon>Coraliomargaritaceae</taxon>
        <taxon>Coraliomargarita</taxon>
    </lineage>
</organism>
<accession>D5EMD8</accession>
<dbReference type="AlphaFoldDB" id="D5EMD8"/>
<reference evidence="1 2" key="1">
    <citation type="journal article" date="2010" name="Stand. Genomic Sci.">
        <title>Complete genome sequence of Coraliomargarita akajimensis type strain (04OKA010-24).</title>
        <authorList>
            <person name="Mavromatis K."/>
            <person name="Abt B."/>
            <person name="Brambilla E."/>
            <person name="Lapidus A."/>
            <person name="Copeland A."/>
            <person name="Deshpande S."/>
            <person name="Nolan M."/>
            <person name="Lucas S."/>
            <person name="Tice H."/>
            <person name="Cheng J.F."/>
            <person name="Han C."/>
            <person name="Detter J.C."/>
            <person name="Woyke T."/>
            <person name="Goodwin L."/>
            <person name="Pitluck S."/>
            <person name="Held B."/>
            <person name="Brettin T."/>
            <person name="Tapia R."/>
            <person name="Ivanova N."/>
            <person name="Mikhailova N."/>
            <person name="Pati A."/>
            <person name="Liolios K."/>
            <person name="Chen A."/>
            <person name="Palaniappan K."/>
            <person name="Land M."/>
            <person name="Hauser L."/>
            <person name="Chang Y.J."/>
            <person name="Jeffries C.D."/>
            <person name="Rohde M."/>
            <person name="Goker M."/>
            <person name="Bristow J."/>
            <person name="Eisen J.A."/>
            <person name="Markowitz V."/>
            <person name="Hugenholtz P."/>
            <person name="Klenk H.P."/>
            <person name="Kyrpides N.C."/>
        </authorList>
    </citation>
    <scope>NUCLEOTIDE SEQUENCE [LARGE SCALE GENOMIC DNA]</scope>
    <source>
        <strain evidence="2">DSM 45221 / IAM 15411 / JCM 23193 / KCTC 12865</strain>
    </source>
</reference>
<proteinExistence type="predicted"/>
<dbReference type="EMBL" id="CP001998">
    <property type="protein sequence ID" value="ADE53344.1"/>
    <property type="molecule type" value="Genomic_DNA"/>
</dbReference>
<sequence>MNLSFSTANNWIDFPELKKSVSWRTGDGNNGICFVTEEEKKEWKIRLNDFPDDPTYTLIIEKSETLHFDDWPDFWIRPEFPEMNWSNKS</sequence>
<evidence type="ECO:0000313" key="2">
    <source>
        <dbReference type="Proteomes" id="UP000000925"/>
    </source>
</evidence>